<evidence type="ECO:0000256" key="1">
    <source>
        <dbReference type="ARBA" id="ARBA00004138"/>
    </source>
</evidence>
<evidence type="ECO:0000256" key="3">
    <source>
        <dbReference type="ARBA" id="ARBA00007460"/>
    </source>
</evidence>
<sequence length="125" mass="14321">MADDAAGIVDRVKAYFYEDDTFEETFLAWAKEHSDVISKDEEEMKLEYTALHESFLAFFEERMEKFIADAGSTPSEFYKAIKKAVLDDPSGEDNSFIQIVLAAVEFSTFMQMMREARAMADAEKK</sequence>
<dbReference type="PANTHER" id="PTHR21532">
    <property type="entry name" value="PHOSPHODIESTERASE HL"/>
    <property type="match status" value="1"/>
</dbReference>
<dbReference type="GO" id="GO:0097546">
    <property type="term" value="C:ciliary base"/>
    <property type="evidence" value="ECO:0007669"/>
    <property type="project" value="TreeGrafter"/>
</dbReference>
<dbReference type="PANTHER" id="PTHR21532:SF0">
    <property type="entry name" value="CILIA- AND FLAGELLA-ASSOCIATED PROTEIN 36"/>
    <property type="match status" value="1"/>
</dbReference>
<evidence type="ECO:0000313" key="11">
    <source>
        <dbReference type="EMBL" id="CAD8923856.1"/>
    </source>
</evidence>
<keyword evidence="5" id="KW-0963">Cytoplasm</keyword>
<evidence type="ECO:0000256" key="2">
    <source>
        <dbReference type="ARBA" id="ARBA00004496"/>
    </source>
</evidence>
<keyword evidence="8" id="KW-0966">Cell projection</keyword>
<dbReference type="GO" id="GO:0005930">
    <property type="term" value="C:axoneme"/>
    <property type="evidence" value="ECO:0007669"/>
    <property type="project" value="TreeGrafter"/>
</dbReference>
<evidence type="ECO:0000256" key="7">
    <source>
        <dbReference type="ARBA" id="ARBA00023069"/>
    </source>
</evidence>
<dbReference type="Gene3D" id="1.20.1520.10">
    <property type="entry name" value="ADP-ribosylation factor-like 2-binding protein, domain"/>
    <property type="match status" value="1"/>
</dbReference>
<reference evidence="11" key="1">
    <citation type="submission" date="2021-01" db="EMBL/GenBank/DDBJ databases">
        <authorList>
            <person name="Corre E."/>
            <person name="Pelletier E."/>
            <person name="Niang G."/>
            <person name="Scheremetjew M."/>
            <person name="Finn R."/>
            <person name="Kale V."/>
            <person name="Holt S."/>
            <person name="Cochrane G."/>
            <person name="Meng A."/>
            <person name="Brown T."/>
            <person name="Cohen L."/>
        </authorList>
    </citation>
    <scope>NUCLEOTIDE SEQUENCE</scope>
    <source>
        <strain evidence="11">Ms1</strain>
    </source>
</reference>
<comment type="subcellular location">
    <subcellularLocation>
        <location evidence="1">Cell projection</location>
        <location evidence="1">Cilium</location>
    </subcellularLocation>
    <subcellularLocation>
        <location evidence="2">Cytoplasm</location>
    </subcellularLocation>
</comment>
<evidence type="ECO:0000256" key="4">
    <source>
        <dbReference type="ARBA" id="ARBA00021815"/>
    </source>
</evidence>
<evidence type="ECO:0000256" key="6">
    <source>
        <dbReference type="ARBA" id="ARBA00023054"/>
    </source>
</evidence>
<evidence type="ECO:0000256" key="5">
    <source>
        <dbReference type="ARBA" id="ARBA00022490"/>
    </source>
</evidence>
<keyword evidence="7" id="KW-0969">Cilium</keyword>
<dbReference type="Pfam" id="PF11527">
    <property type="entry name" value="ARL2_Bind_BART"/>
    <property type="match status" value="1"/>
</dbReference>
<comment type="similarity">
    <text evidence="3">Belongs to the CFAP36 family.</text>
</comment>
<evidence type="ECO:0000256" key="9">
    <source>
        <dbReference type="ARBA" id="ARBA00031593"/>
    </source>
</evidence>
<dbReference type="EMBL" id="HBFS01025540">
    <property type="protein sequence ID" value="CAD8923856.1"/>
    <property type="molecule type" value="Transcribed_RNA"/>
</dbReference>
<dbReference type="AlphaFoldDB" id="A0A7S1CQS5"/>
<dbReference type="InterPro" id="IPR023379">
    <property type="entry name" value="BART_dom"/>
</dbReference>
<name>A0A7S1CQS5_9STRA</name>
<dbReference type="InterPro" id="IPR038888">
    <property type="entry name" value="CFAP36"/>
</dbReference>
<accession>A0A7S1CQS5</accession>
<feature type="domain" description="BART" evidence="10">
    <location>
        <begin position="9"/>
        <end position="120"/>
    </location>
</feature>
<protein>
    <recommendedName>
        <fullName evidence="4">Cilia- and flagella-associated protein 36</fullName>
    </recommendedName>
    <alternativeName>
        <fullName evidence="9">Coiled-coil domain-containing protein 104</fullName>
    </alternativeName>
</protein>
<proteinExistence type="inferred from homology"/>
<evidence type="ECO:0000259" key="10">
    <source>
        <dbReference type="Pfam" id="PF11527"/>
    </source>
</evidence>
<evidence type="ECO:0000256" key="8">
    <source>
        <dbReference type="ARBA" id="ARBA00023273"/>
    </source>
</evidence>
<organism evidence="11">
    <name type="scientific">Bicosoecida sp. CB-2014</name>
    <dbReference type="NCBI Taxonomy" id="1486930"/>
    <lineage>
        <taxon>Eukaryota</taxon>
        <taxon>Sar</taxon>
        <taxon>Stramenopiles</taxon>
        <taxon>Bigyra</taxon>
        <taxon>Opalozoa</taxon>
        <taxon>Bicosoecida</taxon>
    </lineage>
</organism>
<keyword evidence="6" id="KW-0175">Coiled coil</keyword>
<gene>
    <name evidence="11" type="ORF">BSP0115_LOCUS17119</name>
</gene>
<dbReference type="InterPro" id="IPR042541">
    <property type="entry name" value="BART_sf"/>
</dbReference>